<comment type="caution">
    <text evidence="1">The sequence shown here is derived from an EMBL/GenBank/DDBJ whole genome shotgun (WGS) entry which is preliminary data.</text>
</comment>
<gene>
    <name evidence="1" type="ORF">M9H77_06502</name>
</gene>
<evidence type="ECO:0000313" key="1">
    <source>
        <dbReference type="EMBL" id="KAI5675552.1"/>
    </source>
</evidence>
<accession>A0ACC0BSI8</accession>
<organism evidence="1 2">
    <name type="scientific">Catharanthus roseus</name>
    <name type="common">Madagascar periwinkle</name>
    <name type="synonym">Vinca rosea</name>
    <dbReference type="NCBI Taxonomy" id="4058"/>
    <lineage>
        <taxon>Eukaryota</taxon>
        <taxon>Viridiplantae</taxon>
        <taxon>Streptophyta</taxon>
        <taxon>Embryophyta</taxon>
        <taxon>Tracheophyta</taxon>
        <taxon>Spermatophyta</taxon>
        <taxon>Magnoliopsida</taxon>
        <taxon>eudicotyledons</taxon>
        <taxon>Gunneridae</taxon>
        <taxon>Pentapetalae</taxon>
        <taxon>asterids</taxon>
        <taxon>lamiids</taxon>
        <taxon>Gentianales</taxon>
        <taxon>Apocynaceae</taxon>
        <taxon>Rauvolfioideae</taxon>
        <taxon>Vinceae</taxon>
        <taxon>Catharanthinae</taxon>
        <taxon>Catharanthus</taxon>
    </lineage>
</organism>
<sequence length="151" mass="17736">MTMCENWQVFVHDGKHNHAIGVYTHGHTQAAKLMEEQLTQTERYRKSHVRPRNILQLFREQNVGCAVSMPLLEVIRMAPTENQEDVCDDEPKVIITDRESSLMPVIYYMFSIVYHMLFRRHIDQDVLAKLTELIKDEEAASRFVNVSWKDC</sequence>
<name>A0ACC0BSI8_CATRO</name>
<dbReference type="Proteomes" id="UP001060085">
    <property type="component" value="Linkage Group LG02"/>
</dbReference>
<reference evidence="2" key="1">
    <citation type="journal article" date="2023" name="Nat. Plants">
        <title>Single-cell RNA sequencing provides a high-resolution roadmap for understanding the multicellular compartmentation of specialized metabolism.</title>
        <authorList>
            <person name="Sun S."/>
            <person name="Shen X."/>
            <person name="Li Y."/>
            <person name="Li Y."/>
            <person name="Wang S."/>
            <person name="Li R."/>
            <person name="Zhang H."/>
            <person name="Shen G."/>
            <person name="Guo B."/>
            <person name="Wei J."/>
            <person name="Xu J."/>
            <person name="St-Pierre B."/>
            <person name="Chen S."/>
            <person name="Sun C."/>
        </authorList>
    </citation>
    <scope>NUCLEOTIDE SEQUENCE [LARGE SCALE GENOMIC DNA]</scope>
</reference>
<protein>
    <submittedName>
        <fullName evidence="1">Uncharacterized protein</fullName>
    </submittedName>
</protein>
<proteinExistence type="predicted"/>
<evidence type="ECO:0000313" key="2">
    <source>
        <dbReference type="Proteomes" id="UP001060085"/>
    </source>
</evidence>
<dbReference type="EMBL" id="CM044702">
    <property type="protein sequence ID" value="KAI5675552.1"/>
    <property type="molecule type" value="Genomic_DNA"/>
</dbReference>
<keyword evidence="2" id="KW-1185">Reference proteome</keyword>